<dbReference type="Proteomes" id="UP001732700">
    <property type="component" value="Chromosome 5C"/>
</dbReference>
<name>A0ACD5Y1M8_AVESA</name>
<evidence type="ECO:0000313" key="1">
    <source>
        <dbReference type="EnsemblPlants" id="AVESA.00010b.r2.5CG0871880.1.CDS.1"/>
    </source>
</evidence>
<sequence>MEFPICRTRRLYVRPCGATPSGVLELSAIDRAVVLRHQVRSLHVFPADGIRGSQPARDIRGALGQALVDYYPFAGRLVDGASVECTGEGVWFVEAATGCCLADVGFLEQYPLMIPEDDLLPDAPPGMQPLDIPLMMQVTVFACGGYVVGLVSVHTIADGVGVSQFMSAIGDYSRGVPKPRINPIFARDLIPRPAKLPPPPPRGPSPDTQTARFRQLTFEVSADHIKRVKSEFLESTGQRCSGLDVVVAMTWQARTRSLRLPTPSTQVSLCLPSNTRHLVDGGGAFVGNCFYPLSVAADCGTVAGADTAAVVRIIRRAKARLPAEFARWAAGDSKEDPYQLRATYDVLFVTDWTNLGFLQADYGMGKPSNVIPLAYETFLAAAIIYRPAVPKDGARIMTQCVKEDHFSAFLNETNKFGGQCSKAKL</sequence>
<organism evidence="1 2">
    <name type="scientific">Avena sativa</name>
    <name type="common">Oat</name>
    <dbReference type="NCBI Taxonomy" id="4498"/>
    <lineage>
        <taxon>Eukaryota</taxon>
        <taxon>Viridiplantae</taxon>
        <taxon>Streptophyta</taxon>
        <taxon>Embryophyta</taxon>
        <taxon>Tracheophyta</taxon>
        <taxon>Spermatophyta</taxon>
        <taxon>Magnoliopsida</taxon>
        <taxon>Liliopsida</taxon>
        <taxon>Poales</taxon>
        <taxon>Poaceae</taxon>
        <taxon>BOP clade</taxon>
        <taxon>Pooideae</taxon>
        <taxon>Poodae</taxon>
        <taxon>Poeae</taxon>
        <taxon>Poeae Chloroplast Group 1 (Aveneae type)</taxon>
        <taxon>Aveninae</taxon>
        <taxon>Avena</taxon>
    </lineage>
</organism>
<dbReference type="EnsemblPlants" id="AVESA.00010b.r2.5CG0871880.1">
    <property type="protein sequence ID" value="AVESA.00010b.r2.5CG0871880.1.CDS.1"/>
    <property type="gene ID" value="AVESA.00010b.r2.5CG0871880"/>
</dbReference>
<reference evidence="1" key="1">
    <citation type="submission" date="2021-05" db="EMBL/GenBank/DDBJ databases">
        <authorList>
            <person name="Scholz U."/>
            <person name="Mascher M."/>
            <person name="Fiebig A."/>
        </authorList>
    </citation>
    <scope>NUCLEOTIDE SEQUENCE [LARGE SCALE GENOMIC DNA]</scope>
</reference>
<evidence type="ECO:0000313" key="2">
    <source>
        <dbReference type="Proteomes" id="UP001732700"/>
    </source>
</evidence>
<protein>
    <submittedName>
        <fullName evidence="1">Uncharacterized protein</fullName>
    </submittedName>
</protein>
<accession>A0ACD5Y1M8</accession>
<keyword evidence="2" id="KW-1185">Reference proteome</keyword>
<reference evidence="1" key="2">
    <citation type="submission" date="2025-09" db="UniProtKB">
        <authorList>
            <consortium name="EnsemblPlants"/>
        </authorList>
    </citation>
    <scope>IDENTIFICATION</scope>
</reference>
<proteinExistence type="predicted"/>